<feature type="compositionally biased region" description="Basic and acidic residues" evidence="1">
    <location>
        <begin position="406"/>
        <end position="416"/>
    </location>
</feature>
<dbReference type="EMBL" id="JAAMPC010000017">
    <property type="protein sequence ID" value="KAG2246827.1"/>
    <property type="molecule type" value="Genomic_DNA"/>
</dbReference>
<feature type="region of interest" description="Disordered" evidence="1">
    <location>
        <begin position="362"/>
        <end position="447"/>
    </location>
</feature>
<feature type="compositionally biased region" description="Basic and acidic residues" evidence="1">
    <location>
        <begin position="204"/>
        <end position="219"/>
    </location>
</feature>
<proteinExistence type="predicted"/>
<name>A0A8X7TM06_BRACI</name>
<reference evidence="2 3" key="1">
    <citation type="submission" date="2020-02" db="EMBL/GenBank/DDBJ databases">
        <authorList>
            <person name="Ma Q."/>
            <person name="Huang Y."/>
            <person name="Song X."/>
            <person name="Pei D."/>
        </authorList>
    </citation>
    <scope>NUCLEOTIDE SEQUENCE [LARGE SCALE GENOMIC DNA]</scope>
    <source>
        <strain evidence="2">Sxm20200214</strain>
        <tissue evidence="2">Leaf</tissue>
    </source>
</reference>
<feature type="compositionally biased region" description="Basic and acidic residues" evidence="1">
    <location>
        <begin position="316"/>
        <end position="333"/>
    </location>
</feature>
<evidence type="ECO:0000313" key="2">
    <source>
        <dbReference type="EMBL" id="KAG2246827.1"/>
    </source>
</evidence>
<comment type="caution">
    <text evidence="2">The sequence shown here is derived from an EMBL/GenBank/DDBJ whole genome shotgun (WGS) entry which is preliminary data.</text>
</comment>
<sequence>MKRSIKNTCRTRVESEVSKEHVLKPQQTRYTRRKATASSPPRVTPGDNRTTLHRDTEKHAGNLNPDSFNFIIFAPSIGEHPSSILEISSNRGATTHTIKASISFPGSPHPPSTPEPFTRRTSLESVSRLIRRHQATTYKNLERKQNPMVLLQKPVKQSSGNLHSPESKAGDDGAMEASPSRSLIFDQMKNKRRRDHVTSIPSTEDMHKKEIKLETKQSRTEGGYGSPRRRPEDPITVEVSREKTEQFLEREGICPYRPYNALPPKERALGITQRIALQRIEAEKKRHDDRRGYRRPDEARSFSRYPEDSYAQTGRVRGDERSSHFRRDDHGRDQSILSRTARPISEYGRSKASTLQYRVVERNRPSSASSTPHQQAEGVDLRTTLPPHTTKTVPPIAEVKITPTRTIKDRLGDSSKTKANSNSGSKDHRSALERLSASEPTKELSGRIAPSFESGRLQIGEYRGEEEVNMEEEQAVEPIIGAERVHASLRLGTSGAETRSRRGVIPVAT</sequence>
<organism evidence="2 3">
    <name type="scientific">Brassica carinata</name>
    <name type="common">Ethiopian mustard</name>
    <name type="synonym">Abyssinian cabbage</name>
    <dbReference type="NCBI Taxonomy" id="52824"/>
    <lineage>
        <taxon>Eukaryota</taxon>
        <taxon>Viridiplantae</taxon>
        <taxon>Streptophyta</taxon>
        <taxon>Embryophyta</taxon>
        <taxon>Tracheophyta</taxon>
        <taxon>Spermatophyta</taxon>
        <taxon>Magnoliopsida</taxon>
        <taxon>eudicotyledons</taxon>
        <taxon>Gunneridae</taxon>
        <taxon>Pentapetalae</taxon>
        <taxon>rosids</taxon>
        <taxon>malvids</taxon>
        <taxon>Brassicales</taxon>
        <taxon>Brassicaceae</taxon>
        <taxon>Brassiceae</taxon>
        <taxon>Brassica</taxon>
    </lineage>
</organism>
<feature type="compositionally biased region" description="Basic and acidic residues" evidence="1">
    <location>
        <begin position="50"/>
        <end position="59"/>
    </location>
</feature>
<gene>
    <name evidence="2" type="ORF">Bca52824_086455</name>
</gene>
<feature type="compositionally biased region" description="Polar residues" evidence="1">
    <location>
        <begin position="365"/>
        <end position="374"/>
    </location>
</feature>
<dbReference type="OrthoDB" id="10418281at2759"/>
<evidence type="ECO:0000256" key="1">
    <source>
        <dbReference type="SAM" id="MobiDB-lite"/>
    </source>
</evidence>
<feature type="region of interest" description="Disordered" evidence="1">
    <location>
        <begin position="155"/>
        <end position="239"/>
    </location>
</feature>
<feature type="region of interest" description="Disordered" evidence="1">
    <location>
        <begin position="282"/>
        <end position="350"/>
    </location>
</feature>
<protein>
    <submittedName>
        <fullName evidence="2">Uncharacterized protein</fullName>
    </submittedName>
</protein>
<feature type="compositionally biased region" description="Polar residues" evidence="1">
    <location>
        <begin position="155"/>
        <end position="164"/>
    </location>
</feature>
<feature type="compositionally biased region" description="Basic and acidic residues" evidence="1">
    <location>
        <begin position="229"/>
        <end position="239"/>
    </location>
</feature>
<accession>A0A8X7TM06</accession>
<keyword evidence="3" id="KW-1185">Reference proteome</keyword>
<dbReference type="Proteomes" id="UP000886595">
    <property type="component" value="Unassembled WGS sequence"/>
</dbReference>
<feature type="region of interest" description="Disordered" evidence="1">
    <location>
        <begin position="1"/>
        <end position="59"/>
    </location>
</feature>
<feature type="compositionally biased region" description="Polar residues" evidence="1">
    <location>
        <begin position="1"/>
        <end position="10"/>
    </location>
</feature>
<dbReference type="AlphaFoldDB" id="A0A8X7TM06"/>
<feature type="compositionally biased region" description="Basic and acidic residues" evidence="1">
    <location>
        <begin position="282"/>
        <end position="307"/>
    </location>
</feature>
<feature type="region of interest" description="Disordered" evidence="1">
    <location>
        <begin position="100"/>
        <end position="120"/>
    </location>
</feature>
<feature type="compositionally biased region" description="Basic and acidic residues" evidence="1">
    <location>
        <begin position="11"/>
        <end position="23"/>
    </location>
</feature>
<evidence type="ECO:0000313" key="3">
    <source>
        <dbReference type="Proteomes" id="UP000886595"/>
    </source>
</evidence>